<evidence type="ECO:0000256" key="1">
    <source>
        <dbReference type="ARBA" id="ARBA00023016"/>
    </source>
</evidence>
<accession>A0A397I678</accession>
<dbReference type="OrthoDB" id="1431247at2759"/>
<evidence type="ECO:0000256" key="3">
    <source>
        <dbReference type="RuleBase" id="RU003616"/>
    </source>
</evidence>
<evidence type="ECO:0000313" key="6">
    <source>
        <dbReference type="EMBL" id="RHZ68874.1"/>
    </source>
</evidence>
<dbReference type="CDD" id="cd06464">
    <property type="entry name" value="ACD_sHsps-like"/>
    <property type="match status" value="1"/>
</dbReference>
<dbReference type="Gene3D" id="2.60.40.790">
    <property type="match status" value="1"/>
</dbReference>
<evidence type="ECO:0000256" key="4">
    <source>
        <dbReference type="SAM" id="MobiDB-lite"/>
    </source>
</evidence>
<protein>
    <recommendedName>
        <fullName evidence="5">SHSP domain-containing protein</fullName>
    </recommendedName>
</protein>
<evidence type="ECO:0000313" key="7">
    <source>
        <dbReference type="Proteomes" id="UP000266861"/>
    </source>
</evidence>
<dbReference type="InterPro" id="IPR008978">
    <property type="entry name" value="HSP20-like_chaperone"/>
</dbReference>
<dbReference type="Pfam" id="PF00011">
    <property type="entry name" value="HSP20"/>
    <property type="match status" value="2"/>
</dbReference>
<dbReference type="PROSITE" id="PS01031">
    <property type="entry name" value="SHSP"/>
    <property type="match status" value="1"/>
</dbReference>
<gene>
    <name evidence="6" type="ORF">Glove_292g46</name>
</gene>
<keyword evidence="1" id="KW-0346">Stress response</keyword>
<feature type="domain" description="SHSP" evidence="5">
    <location>
        <begin position="42"/>
        <end position="199"/>
    </location>
</feature>
<name>A0A397I678_9GLOM</name>
<dbReference type="SUPFAM" id="SSF49764">
    <property type="entry name" value="HSP20-like chaperones"/>
    <property type="match status" value="1"/>
</dbReference>
<feature type="region of interest" description="Disordered" evidence="4">
    <location>
        <begin position="104"/>
        <end position="130"/>
    </location>
</feature>
<reference evidence="6 7" key="1">
    <citation type="submission" date="2018-08" db="EMBL/GenBank/DDBJ databases">
        <title>Genome and evolution of the arbuscular mycorrhizal fungus Diversispora epigaea (formerly Glomus versiforme) and its bacterial endosymbionts.</title>
        <authorList>
            <person name="Sun X."/>
            <person name="Fei Z."/>
            <person name="Harrison M."/>
        </authorList>
    </citation>
    <scope>NUCLEOTIDE SEQUENCE [LARGE SCALE GENOMIC DNA]</scope>
    <source>
        <strain evidence="6 7">IT104</strain>
    </source>
</reference>
<organism evidence="6 7">
    <name type="scientific">Diversispora epigaea</name>
    <dbReference type="NCBI Taxonomy" id="1348612"/>
    <lineage>
        <taxon>Eukaryota</taxon>
        <taxon>Fungi</taxon>
        <taxon>Fungi incertae sedis</taxon>
        <taxon>Mucoromycota</taxon>
        <taxon>Glomeromycotina</taxon>
        <taxon>Glomeromycetes</taxon>
        <taxon>Diversisporales</taxon>
        <taxon>Diversisporaceae</taxon>
        <taxon>Diversispora</taxon>
    </lineage>
</organism>
<dbReference type="STRING" id="1348612.A0A397I678"/>
<dbReference type="EMBL" id="PQFF01000266">
    <property type="protein sequence ID" value="RHZ68874.1"/>
    <property type="molecule type" value="Genomic_DNA"/>
</dbReference>
<comment type="similarity">
    <text evidence="2 3">Belongs to the small heat shock protein (HSP20) family.</text>
</comment>
<sequence>MSLINRVFPSIAQEFNRAFSLLEDPLFNTALRSSTRFPSSFTSTEYFRPSVDICETDKSYMVEAEVPGMKKDDLSVEFTNDNTLVLKGKIEKFTQRGDNNIRTVEATPDTAGGATPGKATDESATEGSTTTVVQQQTTGEVSERSPVYWSSERVLGNFQRSFQFPGRIDPENVKANYKDGILSIIVPKVDRHGTKINIE</sequence>
<evidence type="ECO:0000256" key="2">
    <source>
        <dbReference type="PROSITE-ProRule" id="PRU00285"/>
    </source>
</evidence>
<dbReference type="InterPro" id="IPR031107">
    <property type="entry name" value="Small_HSP"/>
</dbReference>
<evidence type="ECO:0000259" key="5">
    <source>
        <dbReference type="PROSITE" id="PS01031"/>
    </source>
</evidence>
<dbReference type="Proteomes" id="UP000266861">
    <property type="component" value="Unassembled WGS sequence"/>
</dbReference>
<proteinExistence type="inferred from homology"/>
<dbReference type="AlphaFoldDB" id="A0A397I678"/>
<keyword evidence="7" id="KW-1185">Reference proteome</keyword>
<dbReference type="InterPro" id="IPR002068">
    <property type="entry name" value="A-crystallin/Hsp20_dom"/>
</dbReference>
<dbReference type="PANTHER" id="PTHR11527">
    <property type="entry name" value="HEAT-SHOCK PROTEIN 20 FAMILY MEMBER"/>
    <property type="match status" value="1"/>
</dbReference>
<comment type="caution">
    <text evidence="6">The sequence shown here is derived from an EMBL/GenBank/DDBJ whole genome shotgun (WGS) entry which is preliminary data.</text>
</comment>